<dbReference type="GO" id="GO:0005524">
    <property type="term" value="F:ATP binding"/>
    <property type="evidence" value="ECO:0007669"/>
    <property type="project" value="UniProtKB-KW"/>
</dbReference>
<feature type="domain" description="ABC transporter" evidence="4">
    <location>
        <begin position="4"/>
        <end position="233"/>
    </location>
</feature>
<proteinExistence type="predicted"/>
<dbReference type="InterPro" id="IPR003439">
    <property type="entry name" value="ABC_transporter-like_ATP-bd"/>
</dbReference>
<dbReference type="GO" id="GO:0022857">
    <property type="term" value="F:transmembrane transporter activity"/>
    <property type="evidence" value="ECO:0007669"/>
    <property type="project" value="InterPro"/>
</dbReference>
<evidence type="ECO:0000259" key="4">
    <source>
        <dbReference type="PROSITE" id="PS50893"/>
    </source>
</evidence>
<accession>A0A317EE12</accession>
<dbReference type="PROSITE" id="PS00211">
    <property type="entry name" value="ABC_TRANSPORTER_1"/>
    <property type="match status" value="1"/>
</dbReference>
<keyword evidence="2" id="KW-0547">Nucleotide-binding</keyword>
<name>A0A317EE12_9PROT</name>
<dbReference type="InterPro" id="IPR027417">
    <property type="entry name" value="P-loop_NTPase"/>
</dbReference>
<dbReference type="SMART" id="SM00382">
    <property type="entry name" value="AAA"/>
    <property type="match status" value="1"/>
</dbReference>
<sequence length="342" mass="36251">MAGLAFSNVTHRFGQRIAVDDLNIEIEAGEVVCLLGPSGCGKTTTLRLAAGLETLQQGRIAIGGHVVADERGSLAPEKRHVGLIFQDYALFPHLSILDNVAFGITRRDALAEAQAALDKVGLGDRGRSFPHMLSGGEQQRVALARAIAPRPAVMLMDEPFSGLDVRLRDRVRDETLALLASTGAAVLLVTHDPEEAMRMASRIALMRAGRVVQLGTPEELYNRPADAGAARFFAEANSFAGTVGDDGQVATPLGPVPAPALRPGSRAEVLIRPHALRLDDSGQSLPLRVLRARLLGADSLVEFDLGPGLSPLVARLSPPHLPPAGTEMRISVDPGQCFVFAA</sequence>
<dbReference type="InterPro" id="IPR050093">
    <property type="entry name" value="ABC_SmlMolc_Importer"/>
</dbReference>
<evidence type="ECO:0000256" key="1">
    <source>
        <dbReference type="ARBA" id="ARBA00022448"/>
    </source>
</evidence>
<dbReference type="PANTHER" id="PTHR42781">
    <property type="entry name" value="SPERMIDINE/PUTRESCINE IMPORT ATP-BINDING PROTEIN POTA"/>
    <property type="match status" value="1"/>
</dbReference>
<keyword evidence="3 5" id="KW-0067">ATP-binding</keyword>
<dbReference type="GO" id="GO:0043190">
    <property type="term" value="C:ATP-binding cassette (ABC) transporter complex"/>
    <property type="evidence" value="ECO:0007669"/>
    <property type="project" value="InterPro"/>
</dbReference>
<dbReference type="FunFam" id="3.40.50.300:FF:000425">
    <property type="entry name" value="Probable ABC transporter, ATP-binding subunit"/>
    <property type="match status" value="1"/>
</dbReference>
<evidence type="ECO:0000313" key="5">
    <source>
        <dbReference type="EMBL" id="PWR24852.1"/>
    </source>
</evidence>
<gene>
    <name evidence="5" type="ORF">DKG74_03495</name>
</gene>
<protein>
    <submittedName>
        <fullName evidence="5">ABC transporter ATP-binding protein</fullName>
    </submittedName>
</protein>
<evidence type="ECO:0000256" key="2">
    <source>
        <dbReference type="ARBA" id="ARBA00022741"/>
    </source>
</evidence>
<comment type="caution">
    <text evidence="5">The sequence shown here is derived from an EMBL/GenBank/DDBJ whole genome shotgun (WGS) entry which is preliminary data.</text>
</comment>
<dbReference type="PANTHER" id="PTHR42781:SF4">
    <property type="entry name" value="SPERMIDINE_PUTRESCINE IMPORT ATP-BINDING PROTEIN POTA"/>
    <property type="match status" value="1"/>
</dbReference>
<keyword evidence="1" id="KW-0813">Transport</keyword>
<dbReference type="SUPFAM" id="SSF52540">
    <property type="entry name" value="P-loop containing nucleoside triphosphate hydrolases"/>
    <property type="match status" value="1"/>
</dbReference>
<dbReference type="AlphaFoldDB" id="A0A317EE12"/>
<dbReference type="SUPFAM" id="SSF50331">
    <property type="entry name" value="MOP-like"/>
    <property type="match status" value="1"/>
</dbReference>
<organism evidence="5 6">
    <name type="scientific">Zavarzinia aquatilis</name>
    <dbReference type="NCBI Taxonomy" id="2211142"/>
    <lineage>
        <taxon>Bacteria</taxon>
        <taxon>Pseudomonadati</taxon>
        <taxon>Pseudomonadota</taxon>
        <taxon>Alphaproteobacteria</taxon>
        <taxon>Rhodospirillales</taxon>
        <taxon>Zavarziniaceae</taxon>
        <taxon>Zavarzinia</taxon>
    </lineage>
</organism>
<dbReference type="InterPro" id="IPR003593">
    <property type="entry name" value="AAA+_ATPase"/>
</dbReference>
<dbReference type="InterPro" id="IPR017871">
    <property type="entry name" value="ABC_transporter-like_CS"/>
</dbReference>
<dbReference type="RefSeq" id="WP_109902709.1">
    <property type="nucleotide sequence ID" value="NZ_QGLE01000002.1"/>
</dbReference>
<dbReference type="InterPro" id="IPR013611">
    <property type="entry name" value="Transp-assoc_OB_typ2"/>
</dbReference>
<dbReference type="Pfam" id="PF00005">
    <property type="entry name" value="ABC_tran"/>
    <property type="match status" value="1"/>
</dbReference>
<dbReference type="PROSITE" id="PS50893">
    <property type="entry name" value="ABC_TRANSPORTER_2"/>
    <property type="match status" value="1"/>
</dbReference>
<dbReference type="Proteomes" id="UP000245461">
    <property type="component" value="Unassembled WGS sequence"/>
</dbReference>
<dbReference type="EMBL" id="QGLE01000002">
    <property type="protein sequence ID" value="PWR24852.1"/>
    <property type="molecule type" value="Genomic_DNA"/>
</dbReference>
<dbReference type="InterPro" id="IPR008995">
    <property type="entry name" value="Mo/tungstate-bd_C_term_dom"/>
</dbReference>
<dbReference type="GO" id="GO:0015697">
    <property type="term" value="P:quaternary ammonium group transport"/>
    <property type="evidence" value="ECO:0007669"/>
    <property type="project" value="UniProtKB-ARBA"/>
</dbReference>
<dbReference type="OrthoDB" id="9802264at2"/>
<dbReference type="GO" id="GO:0016887">
    <property type="term" value="F:ATP hydrolysis activity"/>
    <property type="evidence" value="ECO:0007669"/>
    <property type="project" value="InterPro"/>
</dbReference>
<evidence type="ECO:0000256" key="3">
    <source>
        <dbReference type="ARBA" id="ARBA00022840"/>
    </source>
</evidence>
<dbReference type="Pfam" id="PF08402">
    <property type="entry name" value="TOBE_2"/>
    <property type="match status" value="1"/>
</dbReference>
<keyword evidence="6" id="KW-1185">Reference proteome</keyword>
<reference evidence="5 6" key="1">
    <citation type="submission" date="2018-05" db="EMBL/GenBank/DDBJ databases">
        <title>Zavarzinia sp. HR-AS.</title>
        <authorList>
            <person name="Lee Y."/>
            <person name="Jeon C.O."/>
        </authorList>
    </citation>
    <scope>NUCLEOTIDE SEQUENCE [LARGE SCALE GENOMIC DNA]</scope>
    <source>
        <strain evidence="5 6">HR-AS</strain>
    </source>
</reference>
<evidence type="ECO:0000313" key="6">
    <source>
        <dbReference type="Proteomes" id="UP000245461"/>
    </source>
</evidence>
<dbReference type="Gene3D" id="3.40.50.300">
    <property type="entry name" value="P-loop containing nucleotide triphosphate hydrolases"/>
    <property type="match status" value="1"/>
</dbReference>